<dbReference type="Proteomes" id="UP001642360">
    <property type="component" value="Unassembled WGS sequence"/>
</dbReference>
<dbReference type="PANTHER" id="PTHR31198">
    <property type="entry name" value="COILED-COIL DOMAIN-CONTAINING PROTEIN 84"/>
    <property type="match status" value="1"/>
</dbReference>
<dbReference type="PANTHER" id="PTHR31198:SF1">
    <property type="entry name" value="CENTROSOMAL AT-AC SPLICING FACTOR"/>
    <property type="match status" value="1"/>
</dbReference>
<keyword evidence="2" id="KW-1185">Reference proteome</keyword>
<reference evidence="1 2" key="1">
    <citation type="submission" date="2024-02" db="EMBL/GenBank/DDBJ databases">
        <authorList>
            <person name="Vignale AGUSTIN F."/>
            <person name="Sosa J E."/>
            <person name="Modenutti C."/>
        </authorList>
    </citation>
    <scope>NUCLEOTIDE SEQUENCE [LARGE SCALE GENOMIC DNA]</scope>
</reference>
<proteinExistence type="predicted"/>
<comment type="caution">
    <text evidence="1">The sequence shown here is derived from an EMBL/GenBank/DDBJ whole genome shotgun (WGS) entry which is preliminary data.</text>
</comment>
<gene>
    <name evidence="1" type="ORF">ILEXP_LOCUS11196</name>
</gene>
<organism evidence="1 2">
    <name type="scientific">Ilex paraguariensis</name>
    <name type="common">yerba mate</name>
    <dbReference type="NCBI Taxonomy" id="185542"/>
    <lineage>
        <taxon>Eukaryota</taxon>
        <taxon>Viridiplantae</taxon>
        <taxon>Streptophyta</taxon>
        <taxon>Embryophyta</taxon>
        <taxon>Tracheophyta</taxon>
        <taxon>Spermatophyta</taxon>
        <taxon>Magnoliopsida</taxon>
        <taxon>eudicotyledons</taxon>
        <taxon>Gunneridae</taxon>
        <taxon>Pentapetalae</taxon>
        <taxon>asterids</taxon>
        <taxon>campanulids</taxon>
        <taxon>Aquifoliales</taxon>
        <taxon>Aquifoliaceae</taxon>
        <taxon>Ilex</taxon>
    </lineage>
</organism>
<evidence type="ECO:0000313" key="1">
    <source>
        <dbReference type="EMBL" id="CAK9143481.1"/>
    </source>
</evidence>
<dbReference type="Pfam" id="PF14968">
    <property type="entry name" value="CCDC84"/>
    <property type="match status" value="1"/>
</dbReference>
<name>A0ABC8RET8_9AQUA</name>
<dbReference type="AlphaFoldDB" id="A0ABC8RET8"/>
<protein>
    <submittedName>
        <fullName evidence="1">Uncharacterized protein</fullName>
    </submittedName>
</protein>
<dbReference type="InterPro" id="IPR028015">
    <property type="entry name" value="CCDC84-like"/>
</dbReference>
<sequence>MVLFLGKVVSPSLFASLPASSSLSSVYEARAAIGDQDPTLLRPEHASMNRFWCVFCDSDIDELGSSFACGNSINHMASADHLKNCKSLKGWEKKCKSLKNETPSEGSHSALIGPLNDIHNELNSEYTDSFDKNNIHSLNSSCSNSVVPLQNYTTERYQVSHSELYRVSEAGPLLHDANSYLYAGTQSDTNPWGSKDLTGYLHSQHSVLSNGGICSVDGYICNTGANSPHYLCNVELIEVLN</sequence>
<accession>A0ABC8RET8</accession>
<evidence type="ECO:0000313" key="2">
    <source>
        <dbReference type="Proteomes" id="UP001642360"/>
    </source>
</evidence>
<dbReference type="EMBL" id="CAUOFW020001303">
    <property type="protein sequence ID" value="CAK9143481.1"/>
    <property type="molecule type" value="Genomic_DNA"/>
</dbReference>